<evidence type="ECO:0000259" key="5">
    <source>
        <dbReference type="Pfam" id="PF00561"/>
    </source>
</evidence>
<evidence type="ECO:0000256" key="1">
    <source>
        <dbReference type="ARBA" id="ARBA00004496"/>
    </source>
</evidence>
<dbReference type="InterPro" id="IPR000073">
    <property type="entry name" value="AB_hydrolase_1"/>
</dbReference>
<keyword evidence="2" id="KW-0963">Cytoplasm</keyword>
<evidence type="ECO:0000313" key="7">
    <source>
        <dbReference type="EMBL" id="QBR01316.1"/>
    </source>
</evidence>
<reference evidence="7 8" key="1">
    <citation type="submission" date="2019-03" db="EMBL/GenBank/DDBJ databases">
        <title>Paraburkholderia sp. 7MH5, isolated from subtropical forest soil.</title>
        <authorList>
            <person name="Gao Z.-H."/>
            <person name="Qiu L.-H."/>
        </authorList>
    </citation>
    <scope>NUCLEOTIDE SEQUENCE [LARGE SCALE GENOMIC DNA]</scope>
    <source>
        <strain evidence="7 8">7MH5</strain>
    </source>
</reference>
<dbReference type="PANTHER" id="PTHR36837:SF5">
    <property type="entry name" value="POLY-3-HYDROXYBUTYRATE SYNTHASE"/>
    <property type="match status" value="1"/>
</dbReference>
<dbReference type="GO" id="GO:0042619">
    <property type="term" value="P:poly-hydroxybutyrate biosynthetic process"/>
    <property type="evidence" value="ECO:0007669"/>
    <property type="project" value="InterPro"/>
</dbReference>
<dbReference type="SUPFAM" id="SSF53474">
    <property type="entry name" value="alpha/beta-Hydrolases"/>
    <property type="match status" value="1"/>
</dbReference>
<proteinExistence type="predicted"/>
<dbReference type="InterPro" id="IPR051321">
    <property type="entry name" value="PHA/PHB_synthase"/>
</dbReference>
<evidence type="ECO:0000256" key="4">
    <source>
        <dbReference type="ARBA" id="ARBA00023315"/>
    </source>
</evidence>
<organism evidence="7 8">
    <name type="scientific">Paraburkholderia pallida</name>
    <dbReference type="NCBI Taxonomy" id="2547399"/>
    <lineage>
        <taxon>Bacteria</taxon>
        <taxon>Pseudomonadati</taxon>
        <taxon>Pseudomonadota</taxon>
        <taxon>Betaproteobacteria</taxon>
        <taxon>Burkholderiales</taxon>
        <taxon>Burkholderiaceae</taxon>
        <taxon>Paraburkholderia</taxon>
    </lineage>
</organism>
<dbReference type="Gene3D" id="3.40.50.1820">
    <property type="entry name" value="alpha/beta hydrolase"/>
    <property type="match status" value="1"/>
</dbReference>
<dbReference type="Pfam" id="PF07167">
    <property type="entry name" value="PhaC_N"/>
    <property type="match status" value="1"/>
</dbReference>
<feature type="domain" description="Poly-beta-hydroxybutyrate polymerase N-terminal" evidence="6">
    <location>
        <begin position="96"/>
        <end position="261"/>
    </location>
</feature>
<keyword evidence="3" id="KW-0808">Transferase</keyword>
<dbReference type="RefSeq" id="WP_134755830.1">
    <property type="nucleotide sequence ID" value="NZ_CP038150.1"/>
</dbReference>
<dbReference type="Proteomes" id="UP000295727">
    <property type="component" value="Chromosome 3"/>
</dbReference>
<protein>
    <submittedName>
        <fullName evidence="7">Class I poly(R)-hydroxyalkanoic acid synthase</fullName>
    </submittedName>
</protein>
<sequence length="582" mass="64209">MQSTIGSINLDSLFQALWQAQQDYLTEAARRAGVLGDSVSKNPAIESGRLLLDLYRLNAGKVAGIEGEYIEKQFALWSSMWMKNTAGSVVDTQKGDRRFDAQEWKDYPLFDYIKQSYLLASDALLQVIDSANMDEKDKEEVAFVARHFLDAMSPANYALSNPEVLKLAIETKGQSLVSGLKMMAEDIGKGYLSISDEAAFEVGENLANTPGMVVYENELIQLIQYRATTEKVHAVPLVIVPSVVNKFYILDLAPESSFVRYYVSQGYTVFIVSWRNTSPASQHLTWDDYVEKGVIAAIEVASEITKQKKVNALGYCVGGSLLACALAVLASKGKYPVASMTLLIAMLDYANPGEIGVYLRNAFLDQRLKALSQGGVVSGKELSRAFASLRANDLVWSFVINNYLKGQKPQAFDLLYWNSDDSNLPGPMFSSYLRDCYAENKLVQPGAMTVCGEPVDLDLIDVPTYVFNASEDHLVPWKSGYESVKLSRGKVEFVLGGGGHITGPVNPFSRNKRNYWVDGDVGGSADEWLASAQSMPGSWWPHYAAWLKGHSGKEVSAPENVGNGKYQEIEAAPGRYVKEREI</sequence>
<dbReference type="NCBIfam" id="TIGR01838">
    <property type="entry name" value="PHA_synth_I"/>
    <property type="match status" value="1"/>
</dbReference>
<name>A0A4P7CYF8_9BURK</name>
<evidence type="ECO:0000313" key="8">
    <source>
        <dbReference type="Proteomes" id="UP000295727"/>
    </source>
</evidence>
<dbReference type="OrthoDB" id="7208816at2"/>
<accession>A0A4P7CYF8</accession>
<dbReference type="KEGG" id="ppai:E1956_29360"/>
<dbReference type="InterPro" id="IPR029058">
    <property type="entry name" value="AB_hydrolase_fold"/>
</dbReference>
<dbReference type="Pfam" id="PF00561">
    <property type="entry name" value="Abhydrolase_1"/>
    <property type="match status" value="1"/>
</dbReference>
<evidence type="ECO:0000256" key="2">
    <source>
        <dbReference type="ARBA" id="ARBA00022490"/>
    </source>
</evidence>
<dbReference type="EMBL" id="CP038150">
    <property type="protein sequence ID" value="QBR01316.1"/>
    <property type="molecule type" value="Genomic_DNA"/>
</dbReference>
<dbReference type="PANTHER" id="PTHR36837">
    <property type="entry name" value="POLY(3-HYDROXYALKANOATE) POLYMERASE SUBUNIT PHAC"/>
    <property type="match status" value="1"/>
</dbReference>
<evidence type="ECO:0000256" key="3">
    <source>
        <dbReference type="ARBA" id="ARBA00022679"/>
    </source>
</evidence>
<feature type="domain" description="AB hydrolase-1" evidence="5">
    <location>
        <begin position="263"/>
        <end position="502"/>
    </location>
</feature>
<dbReference type="GO" id="GO:0016746">
    <property type="term" value="F:acyltransferase activity"/>
    <property type="evidence" value="ECO:0007669"/>
    <property type="project" value="UniProtKB-KW"/>
</dbReference>
<dbReference type="GO" id="GO:0005737">
    <property type="term" value="C:cytoplasm"/>
    <property type="evidence" value="ECO:0007669"/>
    <property type="project" value="UniProtKB-SubCell"/>
</dbReference>
<comment type="subcellular location">
    <subcellularLocation>
        <location evidence="1">Cytoplasm</location>
    </subcellularLocation>
</comment>
<evidence type="ECO:0000259" key="6">
    <source>
        <dbReference type="Pfam" id="PF07167"/>
    </source>
</evidence>
<dbReference type="InterPro" id="IPR010963">
    <property type="entry name" value="PHA_synth_I"/>
</dbReference>
<keyword evidence="8" id="KW-1185">Reference proteome</keyword>
<keyword evidence="4" id="KW-0012">Acyltransferase</keyword>
<gene>
    <name evidence="7" type="primary">phaC</name>
    <name evidence="7" type="ORF">E1956_29360</name>
</gene>
<dbReference type="InterPro" id="IPR010941">
    <property type="entry name" value="PhaC_N"/>
</dbReference>
<dbReference type="AlphaFoldDB" id="A0A4P7CYF8"/>